<dbReference type="InterPro" id="IPR017441">
    <property type="entry name" value="Protein_kinase_ATP_BS"/>
</dbReference>
<comment type="similarity">
    <text evidence="1">Belongs to the protein kinase superfamily. CMGC Ser/Thr protein kinase family. MNB/DYRK subfamily.</text>
</comment>
<feature type="compositionally biased region" description="Polar residues" evidence="12">
    <location>
        <begin position="66"/>
        <end position="75"/>
    </location>
</feature>
<dbReference type="InterPro" id="IPR000719">
    <property type="entry name" value="Prot_kinase_dom"/>
</dbReference>
<protein>
    <recommendedName>
        <fullName evidence="2">dual-specificity kinase</fullName>
        <ecNumber evidence="2">2.7.12.1</ecNumber>
    </recommendedName>
</protein>
<feature type="region of interest" description="Disordered" evidence="12">
    <location>
        <begin position="374"/>
        <end position="408"/>
    </location>
</feature>
<evidence type="ECO:0000256" key="1">
    <source>
        <dbReference type="ARBA" id="ARBA00008867"/>
    </source>
</evidence>
<dbReference type="PROSITE" id="PS50011">
    <property type="entry name" value="PROTEIN_KINASE_DOM"/>
    <property type="match status" value="1"/>
</dbReference>
<name>A0ABR2VTX1_9FUNG</name>
<dbReference type="Gene3D" id="3.30.10.30">
    <property type="entry name" value="DYRK"/>
    <property type="match status" value="1"/>
</dbReference>
<evidence type="ECO:0000256" key="3">
    <source>
        <dbReference type="ARBA" id="ARBA00022527"/>
    </source>
</evidence>
<evidence type="ECO:0000313" key="14">
    <source>
        <dbReference type="EMBL" id="KAK9702071.1"/>
    </source>
</evidence>
<evidence type="ECO:0000256" key="5">
    <source>
        <dbReference type="ARBA" id="ARBA00022741"/>
    </source>
</evidence>
<gene>
    <name evidence="14" type="primary">POM1_4</name>
    <name evidence="14" type="ORF">K7432_011410</name>
</gene>
<dbReference type="EC" id="2.7.12.1" evidence="2"/>
<dbReference type="InterPro" id="IPR008271">
    <property type="entry name" value="Ser/Thr_kinase_AS"/>
</dbReference>
<dbReference type="PROSITE" id="PS00107">
    <property type="entry name" value="PROTEIN_KINASE_ATP"/>
    <property type="match status" value="1"/>
</dbReference>
<keyword evidence="7 11" id="KW-0067">ATP-binding</keyword>
<keyword evidence="3 14" id="KW-0723">Serine/threonine-protein kinase</keyword>
<dbReference type="InterPro" id="IPR050494">
    <property type="entry name" value="Ser_Thr_dual-spec_kinase"/>
</dbReference>
<keyword evidence="15" id="KW-1185">Reference proteome</keyword>
<feature type="compositionally biased region" description="Basic and acidic residues" evidence="12">
    <location>
        <begin position="104"/>
        <end position="124"/>
    </location>
</feature>
<dbReference type="Pfam" id="PF00069">
    <property type="entry name" value="Pkinase"/>
    <property type="match status" value="1"/>
</dbReference>
<dbReference type="PROSITE" id="PS00108">
    <property type="entry name" value="PROTEIN_KINASE_ST"/>
    <property type="match status" value="1"/>
</dbReference>
<evidence type="ECO:0000256" key="2">
    <source>
        <dbReference type="ARBA" id="ARBA00013203"/>
    </source>
</evidence>
<feature type="compositionally biased region" description="Polar residues" evidence="12">
    <location>
        <begin position="27"/>
        <end position="50"/>
    </location>
</feature>
<feature type="compositionally biased region" description="Polar residues" evidence="12">
    <location>
        <begin position="169"/>
        <end position="189"/>
    </location>
</feature>
<dbReference type="EMBL" id="JASJQH010007754">
    <property type="protein sequence ID" value="KAK9702071.1"/>
    <property type="molecule type" value="Genomic_DNA"/>
</dbReference>
<feature type="compositionally biased region" description="Polar residues" evidence="12">
    <location>
        <begin position="374"/>
        <end position="386"/>
    </location>
</feature>
<dbReference type="GO" id="GO:0004674">
    <property type="term" value="F:protein serine/threonine kinase activity"/>
    <property type="evidence" value="ECO:0007669"/>
    <property type="project" value="UniProtKB-KW"/>
</dbReference>
<feature type="compositionally biased region" description="Basic and acidic residues" evidence="12">
    <location>
        <begin position="190"/>
        <end position="203"/>
    </location>
</feature>
<reference evidence="14 15" key="1">
    <citation type="submission" date="2023-04" db="EMBL/GenBank/DDBJ databases">
        <title>Genome of Basidiobolus ranarum AG-B5.</title>
        <authorList>
            <person name="Stajich J.E."/>
            <person name="Carter-House D."/>
            <person name="Gryganskyi A."/>
        </authorList>
    </citation>
    <scope>NUCLEOTIDE SEQUENCE [LARGE SCALE GENOMIC DNA]</scope>
    <source>
        <strain evidence="14 15">AG-B5</strain>
    </source>
</reference>
<keyword evidence="5 11" id="KW-0547">Nucleotide-binding</keyword>
<sequence>MPNMLKPQAAQSSPRFQRKTIPPTEKASPSSEVSKKSMLTKTFEASSNKKLPNRPSIPKDPLEKNPQVSSPNQNKPHNRLSRIPNFSGSSFFGKLRSQGITKSAQHENDPRQHKSIGDSKDNLRTRANSISTEVHDFSRPEAKVSGAKRFSSILPTSSISDPLSKPQHKSTPTKSNFTIPISSRLTRPTKSFELKTADRRKDNSTAASINSVTASEPAATSQRISDSSGHPNAIATHNTTGSYKSLQHLSKPSQSIPIHSPLRSRETVYAKDVDEAIISDSLSSLSSSDGSDIEAFVTTRGSTLSLNSHERTKSQQVPTDKLIDSGAYGSLDSGKLHSPPVETKNRILSSSSLAAKLSSSRLSLTSNHSRLSYSFSGVNETSSKPTKINDRRGFYDDESSGRSSTLSNVSSTALNMPEMPLHSNTLLDSDLDKAPGCAPSSETKSLDPHTVLKTYSYKLSLFERSEILDFPKVYFFGQNIRKKLVKGEGTANFGYDDDKGDYHVILHDHLAYRYEILEVLGKGSFGKVVRAQDHKTGQLVAIKLIRNKKQFHTQALVEVKILECIVRWDPDDTHSLIHMYESFYFRNHLCIAFEPLDLNLYDYLKVNSFQGCSMTFIQHVTIQILQALSLLKKHHVVHCDLKPENILLKSPKSNEVKVIDVGSSCFESERIYTYIQSRFFRAPEVILGIPYSMAIDMWSLGCILAELHTAHPIFPG</sequence>
<feature type="compositionally biased region" description="Polar residues" evidence="12">
    <location>
        <begin position="204"/>
        <end position="238"/>
    </location>
</feature>
<evidence type="ECO:0000256" key="12">
    <source>
        <dbReference type="SAM" id="MobiDB-lite"/>
    </source>
</evidence>
<evidence type="ECO:0000256" key="11">
    <source>
        <dbReference type="PROSITE-ProRule" id="PRU10141"/>
    </source>
</evidence>
<dbReference type="InterPro" id="IPR042521">
    <property type="entry name" value="DYRK"/>
</dbReference>
<evidence type="ECO:0000256" key="10">
    <source>
        <dbReference type="ARBA" id="ARBA00051680"/>
    </source>
</evidence>
<dbReference type="SMART" id="SM00220">
    <property type="entry name" value="S_TKc"/>
    <property type="match status" value="1"/>
</dbReference>
<comment type="catalytic activity">
    <reaction evidence="9">
        <text>L-threonyl-[protein] + ATP = O-phospho-L-threonyl-[protein] + ADP + H(+)</text>
        <dbReference type="Rhea" id="RHEA:46608"/>
        <dbReference type="Rhea" id="RHEA-COMP:11060"/>
        <dbReference type="Rhea" id="RHEA-COMP:11605"/>
        <dbReference type="ChEBI" id="CHEBI:15378"/>
        <dbReference type="ChEBI" id="CHEBI:30013"/>
        <dbReference type="ChEBI" id="CHEBI:30616"/>
        <dbReference type="ChEBI" id="CHEBI:61977"/>
        <dbReference type="ChEBI" id="CHEBI:456216"/>
        <dbReference type="EC" id="2.7.12.1"/>
    </reaction>
</comment>
<dbReference type="Gene3D" id="1.10.510.10">
    <property type="entry name" value="Transferase(Phosphotransferase) domain 1"/>
    <property type="match status" value="1"/>
</dbReference>
<dbReference type="GO" id="GO:0004712">
    <property type="term" value="F:protein serine/threonine/tyrosine kinase activity"/>
    <property type="evidence" value="ECO:0007669"/>
    <property type="project" value="UniProtKB-EC"/>
</dbReference>
<evidence type="ECO:0000256" key="9">
    <source>
        <dbReference type="ARBA" id="ARBA00049308"/>
    </source>
</evidence>
<dbReference type="PANTHER" id="PTHR24058:SF22">
    <property type="entry name" value="DUAL SPECIFICITY TYROSINE-PHOSPHORYLATION-REGULATED KINASE 4"/>
    <property type="match status" value="1"/>
</dbReference>
<comment type="catalytic activity">
    <reaction evidence="8">
        <text>L-seryl-[protein] + ATP = O-phospho-L-seryl-[protein] + ADP + H(+)</text>
        <dbReference type="Rhea" id="RHEA:17989"/>
        <dbReference type="Rhea" id="RHEA-COMP:9863"/>
        <dbReference type="Rhea" id="RHEA-COMP:11604"/>
        <dbReference type="ChEBI" id="CHEBI:15378"/>
        <dbReference type="ChEBI" id="CHEBI:29999"/>
        <dbReference type="ChEBI" id="CHEBI:30616"/>
        <dbReference type="ChEBI" id="CHEBI:83421"/>
        <dbReference type="ChEBI" id="CHEBI:456216"/>
        <dbReference type="EC" id="2.7.12.1"/>
    </reaction>
</comment>
<dbReference type="SUPFAM" id="SSF56112">
    <property type="entry name" value="Protein kinase-like (PK-like)"/>
    <property type="match status" value="1"/>
</dbReference>
<proteinExistence type="inferred from homology"/>
<accession>A0ABR2VTX1</accession>
<comment type="catalytic activity">
    <reaction evidence="10">
        <text>L-tyrosyl-[protein] + ATP = O-phospho-L-tyrosyl-[protein] + ADP + H(+)</text>
        <dbReference type="Rhea" id="RHEA:10596"/>
        <dbReference type="Rhea" id="RHEA-COMP:10136"/>
        <dbReference type="Rhea" id="RHEA-COMP:20101"/>
        <dbReference type="ChEBI" id="CHEBI:15378"/>
        <dbReference type="ChEBI" id="CHEBI:30616"/>
        <dbReference type="ChEBI" id="CHEBI:46858"/>
        <dbReference type="ChEBI" id="CHEBI:61978"/>
        <dbReference type="ChEBI" id="CHEBI:456216"/>
        <dbReference type="EC" id="2.7.12.1"/>
    </reaction>
</comment>
<evidence type="ECO:0000256" key="7">
    <source>
        <dbReference type="ARBA" id="ARBA00022840"/>
    </source>
</evidence>
<evidence type="ECO:0000259" key="13">
    <source>
        <dbReference type="PROSITE" id="PS50011"/>
    </source>
</evidence>
<dbReference type="Gene3D" id="3.30.200.20">
    <property type="entry name" value="Phosphorylase Kinase, domain 1"/>
    <property type="match status" value="1"/>
</dbReference>
<evidence type="ECO:0000313" key="15">
    <source>
        <dbReference type="Proteomes" id="UP001479436"/>
    </source>
</evidence>
<evidence type="ECO:0000256" key="4">
    <source>
        <dbReference type="ARBA" id="ARBA00022679"/>
    </source>
</evidence>
<evidence type="ECO:0000256" key="6">
    <source>
        <dbReference type="ARBA" id="ARBA00022777"/>
    </source>
</evidence>
<feature type="region of interest" description="Disordered" evidence="12">
    <location>
        <begin position="1"/>
        <end position="238"/>
    </location>
</feature>
<evidence type="ECO:0000256" key="8">
    <source>
        <dbReference type="ARBA" id="ARBA00049003"/>
    </source>
</evidence>
<keyword evidence="4 14" id="KW-0808">Transferase</keyword>
<dbReference type="InterPro" id="IPR011009">
    <property type="entry name" value="Kinase-like_dom_sf"/>
</dbReference>
<comment type="caution">
    <text evidence="14">The sequence shown here is derived from an EMBL/GenBank/DDBJ whole genome shotgun (WGS) entry which is preliminary data.</text>
</comment>
<feature type="binding site" evidence="11">
    <location>
        <position position="543"/>
    </location>
    <ligand>
        <name>ATP</name>
        <dbReference type="ChEBI" id="CHEBI:30616"/>
    </ligand>
</feature>
<organism evidence="14 15">
    <name type="scientific">Basidiobolus ranarum</name>
    <dbReference type="NCBI Taxonomy" id="34480"/>
    <lineage>
        <taxon>Eukaryota</taxon>
        <taxon>Fungi</taxon>
        <taxon>Fungi incertae sedis</taxon>
        <taxon>Zoopagomycota</taxon>
        <taxon>Entomophthoromycotina</taxon>
        <taxon>Basidiobolomycetes</taxon>
        <taxon>Basidiobolales</taxon>
        <taxon>Basidiobolaceae</taxon>
        <taxon>Basidiobolus</taxon>
    </lineage>
</organism>
<keyword evidence="6 14" id="KW-0418">Kinase</keyword>
<feature type="compositionally biased region" description="Basic and acidic residues" evidence="12">
    <location>
        <begin position="133"/>
        <end position="142"/>
    </location>
</feature>
<dbReference type="Proteomes" id="UP001479436">
    <property type="component" value="Unassembled WGS sequence"/>
</dbReference>
<feature type="domain" description="Protein kinase" evidence="13">
    <location>
        <begin position="514"/>
        <end position="716"/>
    </location>
</feature>
<dbReference type="PANTHER" id="PTHR24058">
    <property type="entry name" value="DUAL SPECIFICITY PROTEIN KINASE"/>
    <property type="match status" value="1"/>
</dbReference>